<feature type="transmembrane region" description="Helical" evidence="1">
    <location>
        <begin position="269"/>
        <end position="295"/>
    </location>
</feature>
<reference evidence="2 3" key="1">
    <citation type="submission" date="2016-10" db="EMBL/GenBank/DDBJ databases">
        <authorList>
            <person name="de Groot N.N."/>
        </authorList>
    </citation>
    <scope>NUCLEOTIDE SEQUENCE [LARGE SCALE GENOMIC DNA]</scope>
    <source>
        <strain evidence="2 3">DSM 19547</strain>
    </source>
</reference>
<dbReference type="AlphaFoldDB" id="A0A1I5L968"/>
<feature type="transmembrane region" description="Helical" evidence="1">
    <location>
        <begin position="401"/>
        <end position="419"/>
    </location>
</feature>
<keyword evidence="1" id="KW-0472">Membrane</keyword>
<dbReference type="STRING" id="441119.SAMN04488047_101528"/>
<feature type="transmembrane region" description="Helical" evidence="1">
    <location>
        <begin position="425"/>
        <end position="442"/>
    </location>
</feature>
<organism evidence="2 3">
    <name type="scientific">Tranquillimonas alkanivorans</name>
    <dbReference type="NCBI Taxonomy" id="441119"/>
    <lineage>
        <taxon>Bacteria</taxon>
        <taxon>Pseudomonadati</taxon>
        <taxon>Pseudomonadota</taxon>
        <taxon>Alphaproteobacteria</taxon>
        <taxon>Rhodobacterales</taxon>
        <taxon>Roseobacteraceae</taxon>
        <taxon>Tranquillimonas</taxon>
    </lineage>
</organism>
<sequence>MTPGAWSAVLQWSRAGAAAAVFLGLSRVLTLEQVGAFAAAAAPVRMAQVVHKAGVVEAVVLCRSPRRRRALHGLSLFAGAVLSGAFACAAMLLPPPVGPALMLLSPVPLLHGLGGVAEGTLRRDLRLRALALRAIAVQSVSAAVAFGAAATGRGDAALPLFLLCNAGLGSAAALALAGPLPRLRPRTATLRAALPLPCLITARALAGEALLPALQLAVTLGFGLPAGGAMLIAARILGALDAIALAPLRYVGLPRLAVTGPVRPALATILRSTAAVACWTYLGAFCTAPDIAALAAGAQHAPEVAPLLRPLLLFGLVSALAVPLTQALTAAGAARLVLLRALAVLGLSVALAAPALLVAPALAAAAPAAAGAAGLAWLVGTGGPRLGLTRVELLEPARLPLAAGLAMAIAVPLLPVQALPPAQALAAKAALGTVVFAGVLSLRRRPRPA</sequence>
<keyword evidence="3" id="KW-1185">Reference proteome</keyword>
<feature type="transmembrane region" description="Helical" evidence="1">
    <location>
        <begin position="226"/>
        <end position="248"/>
    </location>
</feature>
<feature type="transmembrane region" description="Helical" evidence="1">
    <location>
        <begin position="362"/>
        <end position="380"/>
    </location>
</feature>
<evidence type="ECO:0000256" key="1">
    <source>
        <dbReference type="SAM" id="Phobius"/>
    </source>
</evidence>
<feature type="transmembrane region" description="Helical" evidence="1">
    <location>
        <begin position="307"/>
        <end position="325"/>
    </location>
</feature>
<dbReference type="OrthoDB" id="7860659at2"/>
<gene>
    <name evidence="2" type="ORF">SAMN04488047_101528</name>
</gene>
<accession>A0A1I5L968</accession>
<feature type="transmembrane region" description="Helical" evidence="1">
    <location>
        <begin position="99"/>
        <end position="118"/>
    </location>
</feature>
<protein>
    <submittedName>
        <fullName evidence="2">Membrane protein involved in the export of O-antigen and teichoic acid</fullName>
    </submittedName>
</protein>
<feature type="transmembrane region" description="Helical" evidence="1">
    <location>
        <begin position="156"/>
        <end position="176"/>
    </location>
</feature>
<dbReference type="Proteomes" id="UP000199356">
    <property type="component" value="Unassembled WGS sequence"/>
</dbReference>
<proteinExistence type="predicted"/>
<dbReference type="Pfam" id="PF13440">
    <property type="entry name" value="Polysacc_synt_3"/>
    <property type="match status" value="1"/>
</dbReference>
<dbReference type="EMBL" id="FOXA01000001">
    <property type="protein sequence ID" value="SFO93743.1"/>
    <property type="molecule type" value="Genomic_DNA"/>
</dbReference>
<feature type="transmembrane region" description="Helical" evidence="1">
    <location>
        <begin position="337"/>
        <end position="356"/>
    </location>
</feature>
<evidence type="ECO:0000313" key="2">
    <source>
        <dbReference type="EMBL" id="SFO93743.1"/>
    </source>
</evidence>
<name>A0A1I5L968_9RHOB</name>
<keyword evidence="1" id="KW-0812">Transmembrane</keyword>
<feature type="transmembrane region" description="Helical" evidence="1">
    <location>
        <begin position="73"/>
        <end position="93"/>
    </location>
</feature>
<dbReference type="RefSeq" id="WP_093417250.1">
    <property type="nucleotide sequence ID" value="NZ_FOXA01000001.1"/>
</dbReference>
<feature type="transmembrane region" description="Helical" evidence="1">
    <location>
        <begin position="130"/>
        <end position="150"/>
    </location>
</feature>
<evidence type="ECO:0000313" key="3">
    <source>
        <dbReference type="Proteomes" id="UP000199356"/>
    </source>
</evidence>
<keyword evidence="1" id="KW-1133">Transmembrane helix</keyword>